<dbReference type="OrthoDB" id="68056at2759"/>
<feature type="compositionally biased region" description="Basic and acidic residues" evidence="11">
    <location>
        <begin position="433"/>
        <end position="451"/>
    </location>
</feature>
<proteinExistence type="inferred from homology"/>
<dbReference type="PROSITE" id="PS00178">
    <property type="entry name" value="AA_TRNA_LIGASE_I"/>
    <property type="match status" value="1"/>
</dbReference>
<gene>
    <name evidence="13" type="ORF">PCON_02549</name>
</gene>
<keyword evidence="3 10" id="KW-0436">Ligase</keyword>
<dbReference type="FunFam" id="1.10.730.10:FF:000006">
    <property type="entry name" value="Arginyl-tRNA synthetase 2, mitochondrial"/>
    <property type="match status" value="1"/>
</dbReference>
<dbReference type="Pfam" id="PF05746">
    <property type="entry name" value="DALR_1"/>
    <property type="match status" value="1"/>
</dbReference>
<dbReference type="OMA" id="YEFKWER"/>
<dbReference type="Gene3D" id="3.30.1360.70">
    <property type="entry name" value="Arginyl tRNA synthetase N-terminal domain"/>
    <property type="match status" value="1"/>
</dbReference>
<dbReference type="CDD" id="cd00671">
    <property type="entry name" value="ArgRS_core"/>
    <property type="match status" value="1"/>
</dbReference>
<dbReference type="GO" id="GO:0005524">
    <property type="term" value="F:ATP binding"/>
    <property type="evidence" value="ECO:0007669"/>
    <property type="project" value="UniProtKB-KW"/>
</dbReference>
<sequence>MNRLLTIGHAGKGLLSQRTNFRCFSAAVAASSKPYPTTSATPPSSSPPPARAHPVFSPNTTRQKYNRFVNMATTDEAALAQHIYKPFPEIPSIDALNERLTTLGINDPLPVFPDANPTLNPIDIYRCFIAHQLAPITGLVIKEIYENLNWTKALENGDLILVVPSIVSIRKKGGNYNELAKEWAAAFPENPYTLAPVVDGSTLRFFFKTDVLTNLVLPSILKYKENYGPINDGKGRRVIVEFSSPNIAKPFHAGHLRSTIIGGFVANLHEICGWDTIRMNYLGDWGKQFGILSVGFKRFGSEEELVKDPIHHLFNVYVKINQIISEEKEIEKKKAEEKGEKQTYNGPTDDEARAFFARMEAGDVEELALWKRFRELSIEKYRDTYARLNISYDVYSGESQVSKEAMDTASEMMKTKGISEESDGAVIVDFAKHVRPDPKDSSKPDPKDNSKKLGKAIVRKRDGTSLYLTRDIGAAMERYEKYNFDKMIYVVASQQDLHLQQLFKILSLLGFEWADKVQHVNFGMVSGMSTRRGNVVFLDDILQEAKERMDGAMKSNADKYAEVVDKDFVADTVGRSSVMIKDMSAKRIRGYDFNLEAMTSFEGDTGPYLQYAHTRVCSILRKAEVPLEQIENADISLLTEAHATKLVRCLAQYPDVVQQALKTLEPSNVVTYLFQMTHILSSSYSVLHVLSADQETRDARLALYESARIVLHSGMELLGLTPVDRM</sequence>
<feature type="region of interest" description="Disordered" evidence="11">
    <location>
        <begin position="33"/>
        <end position="57"/>
    </location>
</feature>
<dbReference type="PANTHER" id="PTHR11956:SF11">
    <property type="entry name" value="ARGININE--TRNA LIGASE, MITOCHONDRIAL-RELATED"/>
    <property type="match status" value="1"/>
</dbReference>
<dbReference type="InterPro" id="IPR001412">
    <property type="entry name" value="aa-tRNA-synth_I_CS"/>
</dbReference>
<dbReference type="PANTHER" id="PTHR11956">
    <property type="entry name" value="ARGINYL-TRNA SYNTHETASE"/>
    <property type="match status" value="1"/>
</dbReference>
<dbReference type="SMART" id="SM00836">
    <property type="entry name" value="DALR_1"/>
    <property type="match status" value="1"/>
</dbReference>
<comment type="catalytic activity">
    <reaction evidence="9">
        <text>tRNA(Arg) + L-arginine + ATP = L-arginyl-tRNA(Arg) + AMP + diphosphate</text>
        <dbReference type="Rhea" id="RHEA:20301"/>
        <dbReference type="Rhea" id="RHEA-COMP:9658"/>
        <dbReference type="Rhea" id="RHEA-COMP:9673"/>
        <dbReference type="ChEBI" id="CHEBI:30616"/>
        <dbReference type="ChEBI" id="CHEBI:32682"/>
        <dbReference type="ChEBI" id="CHEBI:33019"/>
        <dbReference type="ChEBI" id="CHEBI:78442"/>
        <dbReference type="ChEBI" id="CHEBI:78513"/>
        <dbReference type="ChEBI" id="CHEBI:456215"/>
        <dbReference type="EC" id="6.1.1.19"/>
    </reaction>
</comment>
<feature type="compositionally biased region" description="Low complexity" evidence="11">
    <location>
        <begin position="33"/>
        <end position="43"/>
    </location>
</feature>
<evidence type="ECO:0000256" key="1">
    <source>
        <dbReference type="ARBA" id="ARBA00005594"/>
    </source>
</evidence>
<reference evidence="13 14" key="1">
    <citation type="journal article" date="2013" name="PLoS Genet.">
        <title>The genome and development-dependent transcriptomes of Pyronema confluens: a window into fungal evolution.</title>
        <authorList>
            <person name="Traeger S."/>
            <person name="Altegoer F."/>
            <person name="Freitag M."/>
            <person name="Gabaldon T."/>
            <person name="Kempken F."/>
            <person name="Kumar A."/>
            <person name="Marcet-Houben M."/>
            <person name="Poggeler S."/>
            <person name="Stajich J.E."/>
            <person name="Nowrousian M."/>
        </authorList>
    </citation>
    <scope>NUCLEOTIDE SEQUENCE [LARGE SCALE GENOMIC DNA]</scope>
    <source>
        <strain evidence="14">CBS 100304</strain>
        <tissue evidence="13">Vegetative mycelium</tissue>
    </source>
</reference>
<dbReference type="SUPFAM" id="SSF55190">
    <property type="entry name" value="Arginyl-tRNA synthetase (ArgRS), N-terminal 'additional' domain"/>
    <property type="match status" value="1"/>
</dbReference>
<dbReference type="PRINTS" id="PR01038">
    <property type="entry name" value="TRNASYNTHARG"/>
</dbReference>
<dbReference type="InterPro" id="IPR036695">
    <property type="entry name" value="Arg-tRNA-synth_N_sf"/>
</dbReference>
<evidence type="ECO:0000259" key="12">
    <source>
        <dbReference type="SMART" id="SM00836"/>
    </source>
</evidence>
<dbReference type="InterPro" id="IPR008909">
    <property type="entry name" value="DALR_anticod-bd"/>
</dbReference>
<evidence type="ECO:0000256" key="8">
    <source>
        <dbReference type="ARBA" id="ARBA00033033"/>
    </source>
</evidence>
<dbReference type="STRING" id="1076935.U4LPH6"/>
<evidence type="ECO:0000256" key="2">
    <source>
        <dbReference type="ARBA" id="ARBA00012837"/>
    </source>
</evidence>
<dbReference type="HAMAP" id="MF_00123">
    <property type="entry name" value="Arg_tRNA_synth"/>
    <property type="match status" value="1"/>
</dbReference>
<dbReference type="NCBIfam" id="TIGR00456">
    <property type="entry name" value="argS"/>
    <property type="match status" value="1"/>
</dbReference>
<dbReference type="eggNOG" id="KOG1195">
    <property type="taxonomic scope" value="Eukaryota"/>
</dbReference>
<dbReference type="EMBL" id="HF936296">
    <property type="protein sequence ID" value="CCX34071.1"/>
    <property type="molecule type" value="Genomic_DNA"/>
</dbReference>
<keyword evidence="14" id="KW-1185">Reference proteome</keyword>
<keyword evidence="5 10" id="KW-0067">ATP-binding</keyword>
<evidence type="ECO:0000256" key="6">
    <source>
        <dbReference type="ARBA" id="ARBA00022917"/>
    </source>
</evidence>
<dbReference type="InterPro" id="IPR001278">
    <property type="entry name" value="Arg-tRNA-ligase"/>
</dbReference>
<dbReference type="InterPro" id="IPR035684">
    <property type="entry name" value="ArgRS_core"/>
</dbReference>
<dbReference type="CDD" id="cd07956">
    <property type="entry name" value="Anticodon_Ia_Arg"/>
    <property type="match status" value="1"/>
</dbReference>
<dbReference type="InterPro" id="IPR014729">
    <property type="entry name" value="Rossmann-like_a/b/a_fold"/>
</dbReference>
<dbReference type="Gene3D" id="1.10.730.10">
    <property type="entry name" value="Isoleucyl-tRNA Synthetase, Domain 1"/>
    <property type="match status" value="1"/>
</dbReference>
<comment type="similarity">
    <text evidence="1 10">Belongs to the class-I aminoacyl-tRNA synthetase family.</text>
</comment>
<keyword evidence="7 10" id="KW-0030">Aminoacyl-tRNA synthetase</keyword>
<dbReference type="EC" id="6.1.1.19" evidence="2"/>
<dbReference type="FunFam" id="3.40.50.620:FF:000058">
    <property type="entry name" value="Mitochondrial arginyl-tRNA synthetase"/>
    <property type="match status" value="1"/>
</dbReference>
<dbReference type="Proteomes" id="UP000018144">
    <property type="component" value="Unassembled WGS sequence"/>
</dbReference>
<dbReference type="GO" id="GO:0004814">
    <property type="term" value="F:arginine-tRNA ligase activity"/>
    <property type="evidence" value="ECO:0007669"/>
    <property type="project" value="UniProtKB-EC"/>
</dbReference>
<evidence type="ECO:0000256" key="9">
    <source>
        <dbReference type="ARBA" id="ARBA00049339"/>
    </source>
</evidence>
<dbReference type="SUPFAM" id="SSF47323">
    <property type="entry name" value="Anticodon-binding domain of a subclass of class I aminoacyl-tRNA synthetases"/>
    <property type="match status" value="1"/>
</dbReference>
<dbReference type="GO" id="GO:0006420">
    <property type="term" value="P:arginyl-tRNA aminoacylation"/>
    <property type="evidence" value="ECO:0007669"/>
    <property type="project" value="InterPro"/>
</dbReference>
<evidence type="ECO:0000313" key="13">
    <source>
        <dbReference type="EMBL" id="CCX34071.1"/>
    </source>
</evidence>
<accession>U4LPH6</accession>
<evidence type="ECO:0000256" key="4">
    <source>
        <dbReference type="ARBA" id="ARBA00022741"/>
    </source>
</evidence>
<evidence type="ECO:0000313" key="14">
    <source>
        <dbReference type="Proteomes" id="UP000018144"/>
    </source>
</evidence>
<feature type="domain" description="DALR anticodon binding" evidence="12">
    <location>
        <begin position="609"/>
        <end position="726"/>
    </location>
</feature>
<evidence type="ECO:0000256" key="7">
    <source>
        <dbReference type="ARBA" id="ARBA00023146"/>
    </source>
</evidence>
<dbReference type="Gene3D" id="3.40.50.620">
    <property type="entry name" value="HUPs"/>
    <property type="match status" value="1"/>
</dbReference>
<dbReference type="SUPFAM" id="SSF52374">
    <property type="entry name" value="Nucleotidylyl transferase"/>
    <property type="match status" value="1"/>
</dbReference>
<dbReference type="GO" id="GO:0032543">
    <property type="term" value="P:mitochondrial translation"/>
    <property type="evidence" value="ECO:0007669"/>
    <property type="project" value="TreeGrafter"/>
</dbReference>
<dbReference type="Pfam" id="PF00750">
    <property type="entry name" value="tRNA-synt_1d"/>
    <property type="match status" value="1"/>
</dbReference>
<keyword evidence="4 10" id="KW-0547">Nucleotide-binding</keyword>
<dbReference type="InterPro" id="IPR009080">
    <property type="entry name" value="tRNAsynth_Ia_anticodon-bd"/>
</dbReference>
<dbReference type="GO" id="GO:0005739">
    <property type="term" value="C:mitochondrion"/>
    <property type="evidence" value="ECO:0007669"/>
    <property type="project" value="TreeGrafter"/>
</dbReference>
<dbReference type="AlphaFoldDB" id="U4LPH6"/>
<name>U4LPH6_PYROM</name>
<feature type="region of interest" description="Disordered" evidence="11">
    <location>
        <begin position="433"/>
        <end position="454"/>
    </location>
</feature>
<evidence type="ECO:0000256" key="3">
    <source>
        <dbReference type="ARBA" id="ARBA00022598"/>
    </source>
</evidence>
<evidence type="ECO:0000256" key="5">
    <source>
        <dbReference type="ARBA" id="ARBA00022840"/>
    </source>
</evidence>
<organism evidence="13 14">
    <name type="scientific">Pyronema omphalodes (strain CBS 100304)</name>
    <name type="common">Pyronema confluens</name>
    <dbReference type="NCBI Taxonomy" id="1076935"/>
    <lineage>
        <taxon>Eukaryota</taxon>
        <taxon>Fungi</taxon>
        <taxon>Dikarya</taxon>
        <taxon>Ascomycota</taxon>
        <taxon>Pezizomycotina</taxon>
        <taxon>Pezizomycetes</taxon>
        <taxon>Pezizales</taxon>
        <taxon>Pyronemataceae</taxon>
        <taxon>Pyronema</taxon>
    </lineage>
</organism>
<evidence type="ECO:0000256" key="11">
    <source>
        <dbReference type="SAM" id="MobiDB-lite"/>
    </source>
</evidence>
<keyword evidence="6 10" id="KW-0648">Protein biosynthesis</keyword>
<evidence type="ECO:0000256" key="10">
    <source>
        <dbReference type="RuleBase" id="RU363038"/>
    </source>
</evidence>
<protein>
    <recommendedName>
        <fullName evidence="2">arginine--tRNA ligase</fullName>
        <ecNumber evidence="2">6.1.1.19</ecNumber>
    </recommendedName>
    <alternativeName>
        <fullName evidence="8">Arginyl-tRNA synthetase</fullName>
    </alternativeName>
</protein>